<keyword evidence="5 11" id="KW-0658">Purine biosynthesis</keyword>
<feature type="binding site" evidence="11">
    <location>
        <begin position="377"/>
        <end position="379"/>
    </location>
    <ligand>
        <name>IMP</name>
        <dbReference type="ChEBI" id="CHEBI:58053"/>
    </ligand>
</feature>
<gene>
    <name evidence="16" type="ORF">B0J12DRAFT_585495</name>
</gene>
<dbReference type="PIRSF" id="PIRSF000130">
    <property type="entry name" value="IMPDH"/>
    <property type="match status" value="1"/>
</dbReference>
<evidence type="ECO:0000256" key="8">
    <source>
        <dbReference type="ARBA" id="ARBA00023027"/>
    </source>
</evidence>
<evidence type="ECO:0000256" key="10">
    <source>
        <dbReference type="ARBA" id="ARBA00048028"/>
    </source>
</evidence>
<comment type="activity regulation">
    <text evidence="11">Mycophenolic acid (MPA) is a non-competitive inhibitor that prevents formation of the closed enzyme conformation by binding to the same site as the amobile flap. In contrast, mizoribine monophosphate (MZP) is a competitive inhibitor that induces the closed conformation. MPA is a potent inhibitor of mammalian IMPDHs but a poor inhibitor of the bacterial enzymes. MZP is a more potent inhibitor of bacterial IMPDH.</text>
</comment>
<comment type="similarity">
    <text evidence="2 11 13">Belongs to the IMPDH/GMPR family.</text>
</comment>
<feature type="binding site" evidence="11">
    <location>
        <position position="467"/>
    </location>
    <ligand>
        <name>IMP</name>
        <dbReference type="ChEBI" id="CHEBI:58053"/>
    </ligand>
</feature>
<dbReference type="EC" id="1.1.1.205" evidence="11 14"/>
<dbReference type="SUPFAM" id="SSF54631">
    <property type="entry name" value="CBS-domain pair"/>
    <property type="match status" value="1"/>
</dbReference>
<feature type="binding site" evidence="11">
    <location>
        <begin position="337"/>
        <end position="339"/>
    </location>
    <ligand>
        <name>NAD(+)</name>
        <dbReference type="ChEBI" id="CHEBI:57540"/>
    </ligand>
</feature>
<comment type="catalytic activity">
    <reaction evidence="10 11 14">
        <text>IMP + NAD(+) + H2O = XMP + NADH + H(+)</text>
        <dbReference type="Rhea" id="RHEA:11708"/>
        <dbReference type="ChEBI" id="CHEBI:15377"/>
        <dbReference type="ChEBI" id="CHEBI:15378"/>
        <dbReference type="ChEBI" id="CHEBI:57464"/>
        <dbReference type="ChEBI" id="CHEBI:57540"/>
        <dbReference type="ChEBI" id="CHEBI:57945"/>
        <dbReference type="ChEBI" id="CHEBI:58053"/>
        <dbReference type="EC" id="1.1.1.205"/>
    </reaction>
</comment>
<dbReference type="InterPro" id="IPR001093">
    <property type="entry name" value="IMP_DH_GMPRt"/>
</dbReference>
<sequence length="541" mass="57794">MPAVNGTAPAQVLDHTTALEVLKNDYAESDGIDVHTLIDSKKNGGLTYNDFLVLPGYIGFPASDVNLDTPVTKRITLKTPFLSSPMDTVTEHNMAIHMALLGGLGVIHHNCSMDDQAEMVRKVKRYENGFILDPVVISPKMTVGEAKALREKCGFGGFPVTEAGTLRSKLIGIITPRDIQFERNHDLPVTEVMTTDLVTAKTGISLEEANELLRSSRKGKLPIVDEAGNLVALLSRSDLMKNLNFPLASKLPDSKQLISAAAIGTRPEDKIRLQKLVEAGLDIVILDSSQGNSMYQIEMIKYIKETYPGLDVIGGNVVTRDQAAALIAAGVDGLRIGMGSGSACITQEVMAVGRPQATSVYNVTRFAARFGVPCIADGGIQNVGHIVKGLAMGATTVMMGGLLAGTTESPGQYFVSREGQLVKAYRGMGSIDAMEDKKAGAGSTDAKASNAGTARYFSEGDRVLVAQGVSGSVLDRGSITKFLPYLQAGVQHSLQDMGIKSLTELHQSVEEGKVRFELRTASAQAEGNVHGLHSFDKKLYS</sequence>
<keyword evidence="17" id="KW-1185">Reference proteome</keyword>
<keyword evidence="11" id="KW-0963">Cytoplasm</keyword>
<dbReference type="InterPro" id="IPR046342">
    <property type="entry name" value="CBS_dom_sf"/>
</dbReference>
<dbReference type="CDD" id="cd00381">
    <property type="entry name" value="IMPDH"/>
    <property type="match status" value="1"/>
</dbReference>
<dbReference type="InterPro" id="IPR005990">
    <property type="entry name" value="IMP_DH"/>
</dbReference>
<evidence type="ECO:0000256" key="12">
    <source>
        <dbReference type="PROSITE-ProRule" id="PRU00703"/>
    </source>
</evidence>
<keyword evidence="9 12" id="KW-0129">CBS domain</keyword>
<comment type="caution">
    <text evidence="16">The sequence shown here is derived from an EMBL/GenBank/DDBJ whole genome shotgun (WGS) entry which is preliminary data.</text>
</comment>
<evidence type="ECO:0000256" key="4">
    <source>
        <dbReference type="ARBA" id="ARBA00022749"/>
    </source>
</evidence>
<dbReference type="InterPro" id="IPR015875">
    <property type="entry name" value="IMP_DH/GMP_Rdtase_CS"/>
</dbReference>
<evidence type="ECO:0000259" key="15">
    <source>
        <dbReference type="PROSITE" id="PS51371"/>
    </source>
</evidence>
<name>A0ABQ8FSW4_9PEZI</name>
<proteinExistence type="inferred from homology"/>
<evidence type="ECO:0000256" key="2">
    <source>
        <dbReference type="ARBA" id="ARBA00005502"/>
    </source>
</evidence>
<dbReference type="PANTHER" id="PTHR11911">
    <property type="entry name" value="INOSINE-5-MONOPHOSPHATE DEHYDROGENASE RELATED"/>
    <property type="match status" value="1"/>
</dbReference>
<keyword evidence="6 11" id="KW-0630">Potassium</keyword>
<feature type="binding site" evidence="11">
    <location>
        <begin position="287"/>
        <end position="289"/>
    </location>
    <ligand>
        <name>NAD(+)</name>
        <dbReference type="ChEBI" id="CHEBI:57540"/>
    </ligand>
</feature>
<comment type="pathway">
    <text evidence="11 14">Purine metabolism; XMP biosynthesis via de novo pathway; XMP from IMP: step 1/1.</text>
</comment>
<feature type="binding site" description="in other chain" evidence="11">
    <location>
        <position position="341"/>
    </location>
    <ligand>
        <name>K(+)</name>
        <dbReference type="ChEBI" id="CHEBI:29103"/>
        <note>ligand shared between two tetrameric partners</note>
    </ligand>
</feature>
<evidence type="ECO:0000313" key="16">
    <source>
        <dbReference type="EMBL" id="KAH7024268.1"/>
    </source>
</evidence>
<evidence type="ECO:0000256" key="7">
    <source>
        <dbReference type="ARBA" id="ARBA00023002"/>
    </source>
</evidence>
<evidence type="ECO:0000256" key="13">
    <source>
        <dbReference type="RuleBase" id="RU003927"/>
    </source>
</evidence>
<comment type="subunit">
    <text evidence="11">Homotetramer.</text>
</comment>
<dbReference type="SUPFAM" id="SSF51412">
    <property type="entry name" value="Inosine monophosphate dehydrogenase (IMPDH)"/>
    <property type="match status" value="1"/>
</dbReference>
<feature type="domain" description="CBS" evidence="15">
    <location>
        <begin position="130"/>
        <end position="189"/>
    </location>
</feature>
<evidence type="ECO:0000256" key="6">
    <source>
        <dbReference type="ARBA" id="ARBA00022958"/>
    </source>
</evidence>
<dbReference type="PANTHER" id="PTHR11911:SF111">
    <property type="entry name" value="INOSINE-5'-MONOPHOSPHATE DEHYDROGENASE"/>
    <property type="match status" value="1"/>
</dbReference>
<feature type="binding site" description="in other chain" evidence="11">
    <location>
        <position position="344"/>
    </location>
    <ligand>
        <name>K(+)</name>
        <dbReference type="ChEBI" id="CHEBI:29103"/>
        <note>ligand shared between two tetrameric partners</note>
    </ligand>
</feature>
<dbReference type="Pfam" id="PF00478">
    <property type="entry name" value="IMPDH"/>
    <property type="match status" value="1"/>
</dbReference>
<comment type="cofactor">
    <cofactor evidence="1 11">
        <name>K(+)</name>
        <dbReference type="ChEBI" id="CHEBI:29103"/>
    </cofactor>
</comment>
<feature type="binding site" evidence="11">
    <location>
        <begin position="400"/>
        <end position="401"/>
    </location>
    <ligand>
        <name>IMP</name>
        <dbReference type="ChEBI" id="CHEBI:58053"/>
    </ligand>
</feature>
<feature type="binding site" evidence="11">
    <location>
        <position position="522"/>
    </location>
    <ligand>
        <name>K(+)</name>
        <dbReference type="ChEBI" id="CHEBI:29103"/>
        <note>ligand shared between two tetrameric partners</note>
    </ligand>
</feature>
<keyword evidence="4 11" id="KW-0332">GMP biosynthesis</keyword>
<evidence type="ECO:0000256" key="9">
    <source>
        <dbReference type="ARBA" id="ARBA00023122"/>
    </source>
</evidence>
<feature type="domain" description="CBS" evidence="15">
    <location>
        <begin position="193"/>
        <end position="249"/>
    </location>
</feature>
<keyword evidence="8 11" id="KW-0520">NAD</keyword>
<evidence type="ECO:0000313" key="17">
    <source>
        <dbReference type="Proteomes" id="UP000774617"/>
    </source>
</evidence>
<reference evidence="16 17" key="1">
    <citation type="journal article" date="2021" name="Nat. Commun.">
        <title>Genetic determinants of endophytism in the Arabidopsis root mycobiome.</title>
        <authorList>
            <person name="Mesny F."/>
            <person name="Miyauchi S."/>
            <person name="Thiergart T."/>
            <person name="Pickel B."/>
            <person name="Atanasova L."/>
            <person name="Karlsson M."/>
            <person name="Huettel B."/>
            <person name="Barry K.W."/>
            <person name="Haridas S."/>
            <person name="Chen C."/>
            <person name="Bauer D."/>
            <person name="Andreopoulos W."/>
            <person name="Pangilinan J."/>
            <person name="LaButti K."/>
            <person name="Riley R."/>
            <person name="Lipzen A."/>
            <person name="Clum A."/>
            <person name="Drula E."/>
            <person name="Henrissat B."/>
            <person name="Kohler A."/>
            <person name="Grigoriev I.V."/>
            <person name="Martin F.M."/>
            <person name="Hacquard S."/>
        </authorList>
    </citation>
    <scope>NUCLEOTIDE SEQUENCE [LARGE SCALE GENOMIC DNA]</scope>
    <source>
        <strain evidence="16 17">MPI-SDFR-AT-0080</strain>
    </source>
</reference>
<evidence type="ECO:0000256" key="14">
    <source>
        <dbReference type="RuleBase" id="RU003928"/>
    </source>
</evidence>
<evidence type="ECO:0000256" key="5">
    <source>
        <dbReference type="ARBA" id="ARBA00022755"/>
    </source>
</evidence>
<dbReference type="PROSITE" id="PS51371">
    <property type="entry name" value="CBS"/>
    <property type="match status" value="2"/>
</dbReference>
<dbReference type="EMBL" id="JAGTJR010000062">
    <property type="protein sequence ID" value="KAH7024268.1"/>
    <property type="molecule type" value="Genomic_DNA"/>
</dbReference>
<dbReference type="NCBIfam" id="TIGR01302">
    <property type="entry name" value="IMP_dehydrog"/>
    <property type="match status" value="1"/>
</dbReference>
<dbReference type="SMART" id="SM00116">
    <property type="entry name" value="CBS"/>
    <property type="match status" value="2"/>
</dbReference>
<dbReference type="InterPro" id="IPR013785">
    <property type="entry name" value="Aldolase_TIM"/>
</dbReference>
<evidence type="ECO:0000256" key="3">
    <source>
        <dbReference type="ARBA" id="ARBA00022723"/>
    </source>
</evidence>
<comment type="subcellular location">
    <subcellularLocation>
        <location evidence="11">Cytoplasm</location>
    </subcellularLocation>
</comment>
<dbReference type="Gene3D" id="3.20.20.70">
    <property type="entry name" value="Aldolase class I"/>
    <property type="match status" value="1"/>
</dbReference>
<keyword evidence="7 11" id="KW-0560">Oxidoreductase</keyword>
<dbReference type="Proteomes" id="UP000774617">
    <property type="component" value="Unassembled WGS sequence"/>
</dbReference>
<protein>
    <recommendedName>
        <fullName evidence="11 14">Inosine-5'-monophosphate dehydrogenase</fullName>
        <shortName evidence="11">IMP dehydrogenase</shortName>
        <shortName evidence="11">IMPD</shortName>
        <shortName evidence="11">IMPDH</shortName>
        <ecNumber evidence="11 14">1.1.1.205</ecNumber>
    </recommendedName>
</protein>
<dbReference type="Pfam" id="PF00571">
    <property type="entry name" value="CBS"/>
    <property type="match status" value="2"/>
</dbReference>
<comment type="caution">
    <text evidence="11">Lacks conserved residue(s) required for the propagation of feature annotation.</text>
</comment>
<feature type="active site" description="Thioimidate intermediate" evidence="11">
    <location>
        <position position="344"/>
    </location>
</feature>
<accession>A0ABQ8FSW4</accession>
<dbReference type="PROSITE" id="PS00487">
    <property type="entry name" value="IMP_DH_GMP_RED"/>
    <property type="match status" value="1"/>
</dbReference>
<evidence type="ECO:0000256" key="11">
    <source>
        <dbReference type="HAMAP-Rule" id="MF_03156"/>
    </source>
</evidence>
<evidence type="ECO:0000256" key="1">
    <source>
        <dbReference type="ARBA" id="ARBA00001958"/>
    </source>
</evidence>
<organism evidence="16 17">
    <name type="scientific">Macrophomina phaseolina</name>
    <dbReference type="NCBI Taxonomy" id="35725"/>
    <lineage>
        <taxon>Eukaryota</taxon>
        <taxon>Fungi</taxon>
        <taxon>Dikarya</taxon>
        <taxon>Ascomycota</taxon>
        <taxon>Pezizomycotina</taxon>
        <taxon>Dothideomycetes</taxon>
        <taxon>Dothideomycetes incertae sedis</taxon>
        <taxon>Botryosphaeriales</taxon>
        <taxon>Botryosphaeriaceae</taxon>
        <taxon>Macrophomina</taxon>
    </lineage>
</organism>
<feature type="binding site" description="in other chain" evidence="11">
    <location>
        <position position="339"/>
    </location>
    <ligand>
        <name>K(+)</name>
        <dbReference type="ChEBI" id="CHEBI:29103"/>
        <note>ligand shared between two tetrameric partners</note>
    </ligand>
</feature>
<feature type="binding site" evidence="11">
    <location>
        <position position="342"/>
    </location>
    <ligand>
        <name>IMP</name>
        <dbReference type="ChEBI" id="CHEBI:58053"/>
    </ligand>
</feature>
<feature type="binding site" evidence="11">
    <location>
        <begin position="425"/>
        <end position="429"/>
    </location>
    <ligand>
        <name>IMP</name>
        <dbReference type="ChEBI" id="CHEBI:58053"/>
    </ligand>
</feature>
<comment type="function">
    <text evidence="11">Catalyzes the conversion of inosine 5'-phosphate (IMP) to xanthosine 5'-phosphate (XMP), the first committed and rate-limiting step in the de novo synthesis of guanine nucleotides, and therefore plays an important role in the regulation of cell growth.</text>
</comment>
<dbReference type="InterPro" id="IPR000644">
    <property type="entry name" value="CBS_dom"/>
</dbReference>
<feature type="active site" description="Proton acceptor" evidence="11">
    <location>
        <position position="455"/>
    </location>
</feature>
<dbReference type="HAMAP" id="MF_01964">
    <property type="entry name" value="IMPDH"/>
    <property type="match status" value="1"/>
</dbReference>
<dbReference type="SMART" id="SM01240">
    <property type="entry name" value="IMPDH"/>
    <property type="match status" value="1"/>
</dbReference>
<keyword evidence="3 11" id="KW-0479">Metal-binding</keyword>
<dbReference type="CDD" id="cd04601">
    <property type="entry name" value="CBS_pair_IMPDH"/>
    <property type="match status" value="1"/>
</dbReference>